<dbReference type="Proteomes" id="UP000015104">
    <property type="component" value="Unassembled WGS sequence"/>
</dbReference>
<dbReference type="PANTHER" id="PTHR36159">
    <property type="entry name" value="PROTEIN CBG23766"/>
    <property type="match status" value="1"/>
</dbReference>
<organism evidence="1 2">
    <name type="scientific">Tetranychus urticae</name>
    <name type="common">Two-spotted spider mite</name>
    <dbReference type="NCBI Taxonomy" id="32264"/>
    <lineage>
        <taxon>Eukaryota</taxon>
        <taxon>Metazoa</taxon>
        <taxon>Ecdysozoa</taxon>
        <taxon>Arthropoda</taxon>
        <taxon>Chelicerata</taxon>
        <taxon>Arachnida</taxon>
        <taxon>Acari</taxon>
        <taxon>Acariformes</taxon>
        <taxon>Trombidiformes</taxon>
        <taxon>Prostigmata</taxon>
        <taxon>Eleutherengona</taxon>
        <taxon>Raphignathae</taxon>
        <taxon>Tetranychoidea</taxon>
        <taxon>Tetranychidae</taxon>
        <taxon>Tetranychus</taxon>
    </lineage>
</organism>
<dbReference type="EnsemblMetazoa" id="tetur07g08259.1">
    <property type="protein sequence ID" value="tetur07g08259.1"/>
    <property type="gene ID" value="tetur07g08259"/>
</dbReference>
<dbReference type="AlphaFoldDB" id="A0A158P4R5"/>
<dbReference type="EMBL" id="CAEY01001900">
    <property type="status" value="NOT_ANNOTATED_CDS"/>
    <property type="molecule type" value="Genomic_DNA"/>
</dbReference>
<evidence type="ECO:0000313" key="1">
    <source>
        <dbReference type="EnsemblMetazoa" id="tetur07g08259.1"/>
    </source>
</evidence>
<reference evidence="1" key="2">
    <citation type="submission" date="2016-04" db="UniProtKB">
        <authorList>
            <consortium name="EnsemblMetazoa"/>
        </authorList>
    </citation>
    <scope>IDENTIFICATION</scope>
</reference>
<dbReference type="KEGG" id="tut:107361534"/>
<gene>
    <name evidence="1" type="primary">107361534</name>
</gene>
<evidence type="ECO:0000313" key="2">
    <source>
        <dbReference type="Proteomes" id="UP000015104"/>
    </source>
</evidence>
<sequence length="409" mass="46390">MEFIHTSSSPATIAELDLFKIPPTQTVIESMYDVEYRPVGSLSKSTVFEFVVPGSEHYTDLAASYLYVQLKIDTDSTEKIIPTNNYAASIFEQLDVYLGNVNITPGNSLYHYQTFIDDVFFKHKSAIDACQIINAEDKRVEQVKKTFDFVLPIHAPMFQQEKFLIDNVPISLRLKCAPASFGLTCNKPITKLLFEFQKISLFIRRVKLYSPVQMSITKNLGKTPVKYYFQRNEVKSFHLPTGFAANSVDNVYNGQLPRKIIIGFVTDKSFNADLASDAFTFSHKKLQSAAVVVNGIKIPSSPYKPDFAGKLFMREYYNIFRSMNQDHGLPKIRLDYADYENKYPFLVFDLTDDGTLASDSGTLSLIKRGNVRIDIQFSAALDEGMHMILFGIYDSILQIDAARNIVTDY</sequence>
<dbReference type="OrthoDB" id="6421510at2759"/>
<dbReference type="OMA" id="WAVIELI"/>
<dbReference type="PANTHER" id="PTHR36159:SF1">
    <property type="entry name" value="RETROVIRUS-RELATED POL POLYPROTEIN FROM TRANSPOSON 412-LIKE PROTEIN"/>
    <property type="match status" value="1"/>
</dbReference>
<protein>
    <submittedName>
        <fullName evidence="1">Uncharacterized protein</fullName>
    </submittedName>
</protein>
<keyword evidence="2" id="KW-1185">Reference proteome</keyword>
<name>A0A158P4R5_TETUR</name>
<dbReference type="STRING" id="32264.A0A158P4R5"/>
<reference evidence="2" key="1">
    <citation type="submission" date="2011-08" db="EMBL/GenBank/DDBJ databases">
        <authorList>
            <person name="Rombauts S."/>
        </authorList>
    </citation>
    <scope>NUCLEOTIDE SEQUENCE</scope>
    <source>
        <strain evidence="2">London</strain>
    </source>
</reference>
<accession>A0A158P4R5</accession>
<proteinExistence type="predicted"/>